<dbReference type="RefSeq" id="WP_116179947.1">
    <property type="nucleotide sequence ID" value="NZ_CP144375.1"/>
</dbReference>
<keyword evidence="4 6" id="KW-0472">Membrane</keyword>
<gene>
    <name evidence="8" type="ORF">BCF44_11836</name>
</gene>
<organism evidence="8 9">
    <name type="scientific">Kutzneria buriramensis</name>
    <dbReference type="NCBI Taxonomy" id="1045776"/>
    <lineage>
        <taxon>Bacteria</taxon>
        <taxon>Bacillati</taxon>
        <taxon>Actinomycetota</taxon>
        <taxon>Actinomycetes</taxon>
        <taxon>Pseudonocardiales</taxon>
        <taxon>Pseudonocardiaceae</taxon>
        <taxon>Kutzneria</taxon>
    </lineage>
</organism>
<feature type="transmembrane region" description="Helical" evidence="6">
    <location>
        <begin position="80"/>
        <end position="101"/>
    </location>
</feature>
<reference evidence="8 9" key="1">
    <citation type="submission" date="2018-08" db="EMBL/GenBank/DDBJ databases">
        <title>Genomic Encyclopedia of Archaeal and Bacterial Type Strains, Phase II (KMG-II): from individual species to whole genera.</title>
        <authorList>
            <person name="Goeker M."/>
        </authorList>
    </citation>
    <scope>NUCLEOTIDE SEQUENCE [LARGE SCALE GENOMIC DNA]</scope>
    <source>
        <strain evidence="8 9">DSM 45791</strain>
    </source>
</reference>
<dbReference type="EMBL" id="QUNO01000018">
    <property type="protein sequence ID" value="REH35176.1"/>
    <property type="molecule type" value="Genomic_DNA"/>
</dbReference>
<feature type="transmembrane region" description="Helical" evidence="6">
    <location>
        <begin position="121"/>
        <end position="141"/>
    </location>
</feature>
<comment type="caution">
    <text evidence="8">The sequence shown here is derived from an EMBL/GenBank/DDBJ whole genome shotgun (WGS) entry which is preliminary data.</text>
</comment>
<evidence type="ECO:0000256" key="5">
    <source>
        <dbReference type="SAM" id="MobiDB-lite"/>
    </source>
</evidence>
<evidence type="ECO:0000256" key="2">
    <source>
        <dbReference type="ARBA" id="ARBA00022692"/>
    </source>
</evidence>
<evidence type="ECO:0000256" key="1">
    <source>
        <dbReference type="ARBA" id="ARBA00022475"/>
    </source>
</evidence>
<dbReference type="InterPro" id="IPR010445">
    <property type="entry name" value="LapA_dom"/>
</dbReference>
<name>A0A3E0GZ03_9PSEU</name>
<feature type="region of interest" description="Disordered" evidence="5">
    <location>
        <begin position="1"/>
        <end position="40"/>
    </location>
</feature>
<protein>
    <submittedName>
        <fullName evidence="8">Putative integral membrane protein</fullName>
    </submittedName>
</protein>
<keyword evidence="2 6" id="KW-0812">Transmembrane</keyword>
<feature type="compositionally biased region" description="Basic and acidic residues" evidence="5">
    <location>
        <begin position="1"/>
        <end position="15"/>
    </location>
</feature>
<dbReference type="AlphaFoldDB" id="A0A3E0GZ03"/>
<evidence type="ECO:0000256" key="3">
    <source>
        <dbReference type="ARBA" id="ARBA00022989"/>
    </source>
</evidence>
<dbReference type="Proteomes" id="UP000256269">
    <property type="component" value="Unassembled WGS sequence"/>
</dbReference>
<evidence type="ECO:0000256" key="6">
    <source>
        <dbReference type="SAM" id="Phobius"/>
    </source>
</evidence>
<proteinExistence type="predicted"/>
<accession>A0A3E0GZ03</accession>
<keyword evidence="9" id="KW-1185">Reference proteome</keyword>
<keyword evidence="1" id="KW-1003">Cell membrane</keyword>
<evidence type="ECO:0000259" key="7">
    <source>
        <dbReference type="Pfam" id="PF06305"/>
    </source>
</evidence>
<keyword evidence="3 6" id="KW-1133">Transmembrane helix</keyword>
<feature type="compositionally biased region" description="Low complexity" evidence="5">
    <location>
        <begin position="22"/>
        <end position="35"/>
    </location>
</feature>
<evidence type="ECO:0000313" key="8">
    <source>
        <dbReference type="EMBL" id="REH35176.1"/>
    </source>
</evidence>
<dbReference type="Pfam" id="PF06305">
    <property type="entry name" value="LapA_dom"/>
    <property type="match status" value="1"/>
</dbReference>
<feature type="domain" description="Lipopolysaccharide assembly protein A" evidence="7">
    <location>
        <begin position="103"/>
        <end position="157"/>
    </location>
</feature>
<dbReference type="GO" id="GO:0005886">
    <property type="term" value="C:plasma membrane"/>
    <property type="evidence" value="ECO:0007669"/>
    <property type="project" value="InterPro"/>
</dbReference>
<sequence>MTEPKRGSAAERETPEVPPMRAGGETPAVPVVPGGAAPGGGAVEPLPTDATIAGADLTKPDASRPGADLNRPVHLKRTRISGLWVGVTVAAVVLLLLLIFILQNNITVTINYFGWSGDFPLGVALLLAAICGVLLVAIPGYGRIIQLRRAAHRASRRK</sequence>
<dbReference type="OrthoDB" id="3701191at2"/>
<evidence type="ECO:0000313" key="9">
    <source>
        <dbReference type="Proteomes" id="UP000256269"/>
    </source>
</evidence>
<evidence type="ECO:0000256" key="4">
    <source>
        <dbReference type="ARBA" id="ARBA00023136"/>
    </source>
</evidence>